<evidence type="ECO:0000256" key="3">
    <source>
        <dbReference type="ARBA" id="ARBA00022692"/>
    </source>
</evidence>
<protein>
    <submittedName>
        <fullName evidence="7">Branched-chain amino acid ABC transporter permease</fullName>
    </submittedName>
</protein>
<dbReference type="AlphaFoldDB" id="A0A941CUF9"/>
<dbReference type="GO" id="GO:0015658">
    <property type="term" value="F:branched-chain amino acid transmembrane transporter activity"/>
    <property type="evidence" value="ECO:0007669"/>
    <property type="project" value="InterPro"/>
</dbReference>
<evidence type="ECO:0000256" key="1">
    <source>
        <dbReference type="ARBA" id="ARBA00004651"/>
    </source>
</evidence>
<comment type="caution">
    <text evidence="7">The sequence shown here is derived from an EMBL/GenBank/DDBJ whole genome shotgun (WGS) entry which is preliminary data.</text>
</comment>
<evidence type="ECO:0000313" key="7">
    <source>
        <dbReference type="EMBL" id="MBR7552603.1"/>
    </source>
</evidence>
<feature type="transmembrane region" description="Helical" evidence="6">
    <location>
        <begin position="253"/>
        <end position="273"/>
    </location>
</feature>
<gene>
    <name evidence="7" type="ORF">KC820_00410</name>
</gene>
<keyword evidence="2" id="KW-1003">Cell membrane</keyword>
<feature type="transmembrane region" description="Helical" evidence="6">
    <location>
        <begin position="58"/>
        <end position="78"/>
    </location>
</feature>
<keyword evidence="4 6" id="KW-1133">Transmembrane helix</keyword>
<evidence type="ECO:0000256" key="5">
    <source>
        <dbReference type="ARBA" id="ARBA00023136"/>
    </source>
</evidence>
<feature type="transmembrane region" description="Helical" evidence="6">
    <location>
        <begin position="214"/>
        <end position="233"/>
    </location>
</feature>
<sequence>MMLKRMKLSTKVYLLIGLALAFLPFINDSRWFMFLMIQIFVFAIFAMSYDLLLGYTGIVSFGHAMFFGVGAYSAAIVMDRMEASFVSFLLGTLVAVLIGGFISFLAGMLTLKLKSHYYAMLTLALAGMFLYIAERWRSVTGGNDGFTFRIPELPGFLEEHRNFVIYLFCLLAMILLFFGMKRITESPLGRVLVGIRENDQRVESLGYRIMPYKVLISVISGMVASLSGVLYAISIRFVDTSVFDIQVTLDALMMTIIGGVGTLTGPIIGSAIINFSHHYLSDLANIHWIFQRWMILFGAIFILAVIFFPNGIVGTIQNKLAKRKTKKKQYDTTEKSLRKEGA</sequence>
<dbReference type="CDD" id="cd06581">
    <property type="entry name" value="TM_PBP1_LivM_like"/>
    <property type="match status" value="1"/>
</dbReference>
<comment type="subcellular location">
    <subcellularLocation>
        <location evidence="1">Cell membrane</location>
        <topology evidence="1">Multi-pass membrane protein</topology>
    </subcellularLocation>
</comment>
<dbReference type="InterPro" id="IPR043428">
    <property type="entry name" value="LivM-like"/>
</dbReference>
<evidence type="ECO:0000313" key="8">
    <source>
        <dbReference type="Proteomes" id="UP000675431"/>
    </source>
</evidence>
<dbReference type="PANTHER" id="PTHR30482:SF17">
    <property type="entry name" value="ABC TRANSPORTER ATP-BINDING PROTEIN"/>
    <property type="match status" value="1"/>
</dbReference>
<dbReference type="Proteomes" id="UP000675431">
    <property type="component" value="Unassembled WGS sequence"/>
</dbReference>
<dbReference type="PANTHER" id="PTHR30482">
    <property type="entry name" value="HIGH-AFFINITY BRANCHED-CHAIN AMINO ACID TRANSPORT SYSTEM PERMEASE"/>
    <property type="match status" value="1"/>
</dbReference>
<feature type="transmembrane region" description="Helical" evidence="6">
    <location>
        <begin position="84"/>
        <end position="105"/>
    </location>
</feature>
<accession>A0A941CUF9</accession>
<feature type="transmembrane region" description="Helical" evidence="6">
    <location>
        <begin position="117"/>
        <end position="133"/>
    </location>
</feature>
<dbReference type="GO" id="GO:0005886">
    <property type="term" value="C:plasma membrane"/>
    <property type="evidence" value="ECO:0007669"/>
    <property type="project" value="UniProtKB-SubCell"/>
</dbReference>
<dbReference type="InterPro" id="IPR001851">
    <property type="entry name" value="ABC_transp_permease"/>
</dbReference>
<dbReference type="EMBL" id="JAGSIE010000003">
    <property type="protein sequence ID" value="MBR7552603.1"/>
    <property type="molecule type" value="Genomic_DNA"/>
</dbReference>
<name>A0A941CUF9_9BACI</name>
<feature type="transmembrane region" description="Helical" evidence="6">
    <location>
        <begin position="163"/>
        <end position="180"/>
    </location>
</feature>
<evidence type="ECO:0000256" key="2">
    <source>
        <dbReference type="ARBA" id="ARBA00022475"/>
    </source>
</evidence>
<proteinExistence type="predicted"/>
<dbReference type="Pfam" id="PF02653">
    <property type="entry name" value="BPD_transp_2"/>
    <property type="match status" value="1"/>
</dbReference>
<evidence type="ECO:0000256" key="4">
    <source>
        <dbReference type="ARBA" id="ARBA00022989"/>
    </source>
</evidence>
<keyword evidence="3 6" id="KW-0812">Transmembrane</keyword>
<reference evidence="7 8" key="1">
    <citation type="submission" date="2021-04" db="EMBL/GenBank/DDBJ databases">
        <title>Allobacillus sp. nov. SKP8-2 isolated from shrimp paste.</title>
        <authorList>
            <person name="Tanasupawat S."/>
            <person name="Yiamsombat S."/>
            <person name="Kanchanasin P."/>
            <person name="Kuncharoen N."/>
        </authorList>
    </citation>
    <scope>NUCLEOTIDE SEQUENCE [LARGE SCALE GENOMIC DNA]</scope>
    <source>
        <strain evidence="7 8">SKP8-2</strain>
    </source>
</reference>
<keyword evidence="5 6" id="KW-0472">Membrane</keyword>
<keyword evidence="8" id="KW-1185">Reference proteome</keyword>
<feature type="transmembrane region" description="Helical" evidence="6">
    <location>
        <begin position="293"/>
        <end position="313"/>
    </location>
</feature>
<evidence type="ECO:0000256" key="6">
    <source>
        <dbReference type="SAM" id="Phobius"/>
    </source>
</evidence>
<organism evidence="7 8">
    <name type="scientific">Allobacillus saliphilus</name>
    <dbReference type="NCBI Taxonomy" id="2912308"/>
    <lineage>
        <taxon>Bacteria</taxon>
        <taxon>Bacillati</taxon>
        <taxon>Bacillota</taxon>
        <taxon>Bacilli</taxon>
        <taxon>Bacillales</taxon>
        <taxon>Bacillaceae</taxon>
        <taxon>Allobacillus</taxon>
    </lineage>
</organism>